<keyword evidence="1" id="KW-0472">Membrane</keyword>
<gene>
    <name evidence="2" type="ORF">PEVE_00013779</name>
</gene>
<dbReference type="EMBL" id="CALNXI010000202">
    <property type="protein sequence ID" value="CAH3022019.1"/>
    <property type="molecule type" value="Genomic_DNA"/>
</dbReference>
<keyword evidence="1" id="KW-0812">Transmembrane</keyword>
<keyword evidence="1" id="KW-1133">Transmembrane helix</keyword>
<accession>A0ABN8LXI4</accession>
<name>A0ABN8LXI4_9CNID</name>
<dbReference type="Proteomes" id="UP001159427">
    <property type="component" value="Unassembled WGS sequence"/>
</dbReference>
<evidence type="ECO:0000313" key="3">
    <source>
        <dbReference type="Proteomes" id="UP001159427"/>
    </source>
</evidence>
<comment type="caution">
    <text evidence="2">The sequence shown here is derived from an EMBL/GenBank/DDBJ whole genome shotgun (WGS) entry which is preliminary data.</text>
</comment>
<sequence>MVYNLMQFRYRRAIPSFSIKEMKTASALNLTVLFMLTVKLGESITCIKCGSERGSNASCEREVVTVNCSSDSDFGEDFDSCFSLTAYGRTQIKDCAFHWACEELEQALCKHFKTAGNSTDTKNCRVDCCRGDLCNDGKVRFAAMINGSGGYDTIIFWIFTTVVFFSIEFGIILPW</sequence>
<evidence type="ECO:0008006" key="4">
    <source>
        <dbReference type="Google" id="ProtNLM"/>
    </source>
</evidence>
<evidence type="ECO:0000256" key="1">
    <source>
        <dbReference type="SAM" id="Phobius"/>
    </source>
</evidence>
<evidence type="ECO:0000313" key="2">
    <source>
        <dbReference type="EMBL" id="CAH3022019.1"/>
    </source>
</evidence>
<feature type="transmembrane region" description="Helical" evidence="1">
    <location>
        <begin position="154"/>
        <end position="173"/>
    </location>
</feature>
<proteinExistence type="predicted"/>
<reference evidence="2 3" key="1">
    <citation type="submission" date="2022-05" db="EMBL/GenBank/DDBJ databases">
        <authorList>
            <consortium name="Genoscope - CEA"/>
            <person name="William W."/>
        </authorList>
    </citation>
    <scope>NUCLEOTIDE SEQUENCE [LARGE SCALE GENOMIC DNA]</scope>
</reference>
<keyword evidence="3" id="KW-1185">Reference proteome</keyword>
<protein>
    <recommendedName>
        <fullName evidence="4">Sodefrin-like factor</fullName>
    </recommendedName>
</protein>
<organism evidence="2 3">
    <name type="scientific">Porites evermanni</name>
    <dbReference type="NCBI Taxonomy" id="104178"/>
    <lineage>
        <taxon>Eukaryota</taxon>
        <taxon>Metazoa</taxon>
        <taxon>Cnidaria</taxon>
        <taxon>Anthozoa</taxon>
        <taxon>Hexacorallia</taxon>
        <taxon>Scleractinia</taxon>
        <taxon>Fungiina</taxon>
        <taxon>Poritidae</taxon>
        <taxon>Porites</taxon>
    </lineage>
</organism>